<evidence type="ECO:0008006" key="4">
    <source>
        <dbReference type="Google" id="ProtNLM"/>
    </source>
</evidence>
<evidence type="ECO:0000313" key="3">
    <source>
        <dbReference type="Proteomes" id="UP000249390"/>
    </source>
</evidence>
<feature type="compositionally biased region" description="Acidic residues" evidence="1">
    <location>
        <begin position="45"/>
        <end position="62"/>
    </location>
</feature>
<evidence type="ECO:0000313" key="2">
    <source>
        <dbReference type="EMBL" id="RAL38340.1"/>
    </source>
</evidence>
<dbReference type="PANTHER" id="PTHR26312:SF221">
    <property type="entry name" value="OS04G0510600 PROTEIN"/>
    <property type="match status" value="1"/>
</dbReference>
<dbReference type="SUPFAM" id="SSF48452">
    <property type="entry name" value="TPR-like"/>
    <property type="match status" value="1"/>
</dbReference>
<dbReference type="EMBL" id="NQVE01000209">
    <property type="protein sequence ID" value="RAL38340.1"/>
    <property type="molecule type" value="Genomic_DNA"/>
</dbReference>
<protein>
    <recommendedName>
        <fullName evidence="4">Suppressor of forked domain-containing protein</fullName>
    </recommendedName>
</protein>
<dbReference type="PANTHER" id="PTHR26312">
    <property type="entry name" value="TETRATRICOPEPTIDE REPEAT PROTEIN 5"/>
    <property type="match status" value="1"/>
</dbReference>
<accession>A0A328D057</accession>
<feature type="region of interest" description="Disordered" evidence="1">
    <location>
        <begin position="1"/>
        <end position="23"/>
    </location>
</feature>
<name>A0A328D057_9ASTE</name>
<comment type="caution">
    <text evidence="2">The sequence shown here is derived from an EMBL/GenBank/DDBJ whole genome shotgun (WGS) entry which is preliminary data.</text>
</comment>
<dbReference type="AlphaFoldDB" id="A0A328D057"/>
<proteinExistence type="predicted"/>
<organism evidence="2 3">
    <name type="scientific">Cuscuta australis</name>
    <dbReference type="NCBI Taxonomy" id="267555"/>
    <lineage>
        <taxon>Eukaryota</taxon>
        <taxon>Viridiplantae</taxon>
        <taxon>Streptophyta</taxon>
        <taxon>Embryophyta</taxon>
        <taxon>Tracheophyta</taxon>
        <taxon>Spermatophyta</taxon>
        <taxon>Magnoliopsida</taxon>
        <taxon>eudicotyledons</taxon>
        <taxon>Gunneridae</taxon>
        <taxon>Pentapetalae</taxon>
        <taxon>asterids</taxon>
        <taxon>lamiids</taxon>
        <taxon>Solanales</taxon>
        <taxon>Convolvulaceae</taxon>
        <taxon>Cuscuteae</taxon>
        <taxon>Cuscuta</taxon>
        <taxon>Cuscuta subgen. Grammica</taxon>
        <taxon>Cuscuta sect. Cleistogrammica</taxon>
    </lineage>
</organism>
<dbReference type="Gene3D" id="1.25.40.10">
    <property type="entry name" value="Tetratricopeptide repeat domain"/>
    <property type="match status" value="2"/>
</dbReference>
<keyword evidence="3" id="KW-1185">Reference proteome</keyword>
<sequence length="260" mass="29516">MLRTEPSFEIYSSDDGLPPGETDHEDLIEKEVAGIREFSFRTIDENDGGEGENEREEDAEDEDKSKDLRFDGPGDGDEEEIGNYCKRILKDDPSNPLFLRKVAQLLQSKGDTAGAEEHYFLATLYDPKDGETLMEYAKLVWELFGDKNRAFCYFKRAVLAAPQDSHVLGAYARFLWEIDDEDDELKEGASGEEDEYHPGATLQADASDGEIISEYAKFIWKHQQDKEKASFYFERAIQASPKDSNVNAAYASFLWETEEG</sequence>
<feature type="region of interest" description="Disordered" evidence="1">
    <location>
        <begin position="39"/>
        <end position="78"/>
    </location>
</feature>
<gene>
    <name evidence="2" type="ORF">DM860_002318</name>
</gene>
<evidence type="ECO:0000256" key="1">
    <source>
        <dbReference type="SAM" id="MobiDB-lite"/>
    </source>
</evidence>
<reference evidence="2 3" key="1">
    <citation type="submission" date="2018-06" db="EMBL/GenBank/DDBJ databases">
        <title>The Genome of Cuscuta australis (Dodder) Provides Insight into the Evolution of Plant Parasitism.</title>
        <authorList>
            <person name="Liu H."/>
        </authorList>
    </citation>
    <scope>NUCLEOTIDE SEQUENCE [LARGE SCALE GENOMIC DNA]</scope>
    <source>
        <strain evidence="3">cv. Yunnan</strain>
        <tissue evidence="2">Vines</tissue>
    </source>
</reference>
<dbReference type="InterPro" id="IPR011990">
    <property type="entry name" value="TPR-like_helical_dom_sf"/>
</dbReference>
<dbReference type="Proteomes" id="UP000249390">
    <property type="component" value="Unassembled WGS sequence"/>
</dbReference>
<feature type="compositionally biased region" description="Basic and acidic residues" evidence="1">
    <location>
        <begin position="63"/>
        <end position="72"/>
    </location>
</feature>